<keyword evidence="7" id="KW-1185">Reference proteome</keyword>
<dbReference type="GO" id="GO:0043190">
    <property type="term" value="C:ATP-binding cassette (ABC) transporter complex"/>
    <property type="evidence" value="ECO:0007669"/>
    <property type="project" value="InterPro"/>
</dbReference>
<evidence type="ECO:0000256" key="3">
    <source>
        <dbReference type="ARBA" id="ARBA00022741"/>
    </source>
</evidence>
<gene>
    <name evidence="6" type="ORF">SAMN04487974_11814</name>
</gene>
<dbReference type="GO" id="GO:0022857">
    <property type="term" value="F:transmembrane transporter activity"/>
    <property type="evidence" value="ECO:0007669"/>
    <property type="project" value="InterPro"/>
</dbReference>
<evidence type="ECO:0000256" key="1">
    <source>
        <dbReference type="ARBA" id="ARBA00005417"/>
    </source>
</evidence>
<accession>A0A1G7Z7G5</accession>
<dbReference type="InterPro" id="IPR003439">
    <property type="entry name" value="ABC_transporter-like_ATP-bd"/>
</dbReference>
<feature type="domain" description="ABC transporter" evidence="5">
    <location>
        <begin position="8"/>
        <end position="238"/>
    </location>
</feature>
<keyword evidence="4 6" id="KW-0067">ATP-binding</keyword>
<dbReference type="InterPro" id="IPR017871">
    <property type="entry name" value="ABC_transporter-like_CS"/>
</dbReference>
<dbReference type="InterPro" id="IPR008995">
    <property type="entry name" value="Mo/tungstate-bd_C_term_dom"/>
</dbReference>
<dbReference type="Gene3D" id="2.40.50.100">
    <property type="match status" value="1"/>
</dbReference>
<sequence length="368" mass="39329">MSKSVPAIEVRNVAKSFAEFRAIDNVSLTVESGIFITLLGPSGCGKSTLLRSIAGFLTPDSGSIMVGGRDVTALPPHIRPVNMVFQDYALFPHMSVRRNVGFGCEMKGMTRLEIEARVDAMLELIRLPDVGSREPSALSGGQRQRVALARALAPDPVSLLLDEPLGALDLKLRLELQHELKSIQRTTGKTFVFVTHDQDEAMSMSDLVAVMKDGRIEQLDTPRAVYARPATAFVAGFVGAANMLPARVSGNDGAVLNLEVEGQNWAVPADCVTGGRTVATGDVVTLVIRPEDVIVGSGPGFGELALPARAHEQTFLGGRIHLRCQTANGTALTLEVRPGSVPEGDGTLDLYIAREAVAVLVERKETVK</sequence>
<dbReference type="InterPro" id="IPR027417">
    <property type="entry name" value="P-loop_NTPase"/>
</dbReference>
<keyword evidence="3" id="KW-0547">Nucleotide-binding</keyword>
<protein>
    <submittedName>
        <fullName evidence="6">Spermidine/putrescine transport system ATP-binding protein</fullName>
    </submittedName>
</protein>
<dbReference type="PANTHER" id="PTHR42781:SF4">
    <property type="entry name" value="SPERMIDINE_PUTRESCINE IMPORT ATP-BINDING PROTEIN POTA"/>
    <property type="match status" value="1"/>
</dbReference>
<dbReference type="FunFam" id="3.40.50.300:FF:000133">
    <property type="entry name" value="Spermidine/putrescine import ATP-binding protein PotA"/>
    <property type="match status" value="1"/>
</dbReference>
<organism evidence="6 7">
    <name type="scientific">Pelagibacterium luteolum</name>
    <dbReference type="NCBI Taxonomy" id="440168"/>
    <lineage>
        <taxon>Bacteria</taxon>
        <taxon>Pseudomonadati</taxon>
        <taxon>Pseudomonadota</taxon>
        <taxon>Alphaproteobacteria</taxon>
        <taxon>Hyphomicrobiales</taxon>
        <taxon>Devosiaceae</taxon>
        <taxon>Pelagibacterium</taxon>
    </lineage>
</organism>
<dbReference type="PROSITE" id="PS00211">
    <property type="entry name" value="ABC_TRANSPORTER_1"/>
    <property type="match status" value="1"/>
</dbReference>
<name>A0A1G7Z7G5_9HYPH</name>
<evidence type="ECO:0000313" key="6">
    <source>
        <dbReference type="EMBL" id="SDH04648.1"/>
    </source>
</evidence>
<dbReference type="SMART" id="SM00382">
    <property type="entry name" value="AAA"/>
    <property type="match status" value="1"/>
</dbReference>
<evidence type="ECO:0000256" key="4">
    <source>
        <dbReference type="ARBA" id="ARBA00022840"/>
    </source>
</evidence>
<dbReference type="InterPro" id="IPR013611">
    <property type="entry name" value="Transp-assoc_OB_typ2"/>
</dbReference>
<dbReference type="EMBL" id="FNCS01000018">
    <property type="protein sequence ID" value="SDH04648.1"/>
    <property type="molecule type" value="Genomic_DNA"/>
</dbReference>
<dbReference type="STRING" id="440168.SAMN04487974_11814"/>
<dbReference type="Pfam" id="PF00005">
    <property type="entry name" value="ABC_tran"/>
    <property type="match status" value="1"/>
</dbReference>
<evidence type="ECO:0000256" key="2">
    <source>
        <dbReference type="ARBA" id="ARBA00022448"/>
    </source>
</evidence>
<dbReference type="Pfam" id="PF08402">
    <property type="entry name" value="TOBE_2"/>
    <property type="match status" value="1"/>
</dbReference>
<dbReference type="OrthoDB" id="9802264at2"/>
<dbReference type="GO" id="GO:0005524">
    <property type="term" value="F:ATP binding"/>
    <property type="evidence" value="ECO:0007669"/>
    <property type="project" value="UniProtKB-KW"/>
</dbReference>
<evidence type="ECO:0000313" key="7">
    <source>
        <dbReference type="Proteomes" id="UP000199495"/>
    </source>
</evidence>
<dbReference type="RefSeq" id="WP_090598541.1">
    <property type="nucleotide sequence ID" value="NZ_FNCS01000018.1"/>
</dbReference>
<dbReference type="Gene3D" id="3.40.50.300">
    <property type="entry name" value="P-loop containing nucleotide triphosphate hydrolases"/>
    <property type="match status" value="1"/>
</dbReference>
<dbReference type="GO" id="GO:0015847">
    <property type="term" value="P:putrescine transport"/>
    <property type="evidence" value="ECO:0007669"/>
    <property type="project" value="UniProtKB-ARBA"/>
</dbReference>
<dbReference type="PROSITE" id="PS50893">
    <property type="entry name" value="ABC_TRANSPORTER_2"/>
    <property type="match status" value="1"/>
</dbReference>
<dbReference type="SUPFAM" id="SSF50331">
    <property type="entry name" value="MOP-like"/>
    <property type="match status" value="1"/>
</dbReference>
<comment type="similarity">
    <text evidence="1">Belongs to the ABC transporter superfamily.</text>
</comment>
<reference evidence="6 7" key="1">
    <citation type="submission" date="2016-10" db="EMBL/GenBank/DDBJ databases">
        <authorList>
            <person name="de Groot N.N."/>
        </authorList>
    </citation>
    <scope>NUCLEOTIDE SEQUENCE [LARGE SCALE GENOMIC DNA]</scope>
    <source>
        <strain evidence="6 7">CGMCC 1.10267</strain>
    </source>
</reference>
<evidence type="ECO:0000259" key="5">
    <source>
        <dbReference type="PROSITE" id="PS50893"/>
    </source>
</evidence>
<dbReference type="InterPro" id="IPR003593">
    <property type="entry name" value="AAA+_ATPase"/>
</dbReference>
<dbReference type="SUPFAM" id="SSF52540">
    <property type="entry name" value="P-loop containing nucleoside triphosphate hydrolases"/>
    <property type="match status" value="1"/>
</dbReference>
<keyword evidence="2" id="KW-0813">Transport</keyword>
<dbReference type="PANTHER" id="PTHR42781">
    <property type="entry name" value="SPERMIDINE/PUTRESCINE IMPORT ATP-BINDING PROTEIN POTA"/>
    <property type="match status" value="1"/>
</dbReference>
<dbReference type="Proteomes" id="UP000199495">
    <property type="component" value="Unassembled WGS sequence"/>
</dbReference>
<dbReference type="GO" id="GO:0016887">
    <property type="term" value="F:ATP hydrolysis activity"/>
    <property type="evidence" value="ECO:0007669"/>
    <property type="project" value="InterPro"/>
</dbReference>
<dbReference type="InterPro" id="IPR050093">
    <property type="entry name" value="ABC_SmlMolc_Importer"/>
</dbReference>
<proteinExistence type="inferred from homology"/>
<dbReference type="AlphaFoldDB" id="A0A1G7Z7G5"/>